<feature type="domain" description="Thiaminase-2/PQQC" evidence="1">
    <location>
        <begin position="10"/>
        <end position="208"/>
    </location>
</feature>
<evidence type="ECO:0000313" key="5">
    <source>
        <dbReference type="Proteomes" id="UP000582213"/>
    </source>
</evidence>
<reference evidence="3 4" key="1">
    <citation type="submission" date="2019-10" db="EMBL/GenBank/DDBJ databases">
        <title>Genome Sequences from Six Type Strain Members of the Archaeal Family Sulfolobaceae: Acidianus ambivalens, Acidianus infernus, Metallosphaera prunae, Stygiolobus azoricus, Sulfolobus metallicus, and Sulfurisphaera ohwakuensis.</title>
        <authorList>
            <person name="Counts J.A."/>
            <person name="Kelly R.M."/>
        </authorList>
    </citation>
    <scope>NUCLEOTIDE SEQUENCE [LARGE SCALE GENOMIC DNA]</scope>
    <source>
        <strain evidence="3 4">TA-1</strain>
    </source>
</reference>
<keyword evidence="4" id="KW-1185">Reference proteome</keyword>
<dbReference type="Pfam" id="PF03070">
    <property type="entry name" value="TENA_THI-4"/>
    <property type="match status" value="1"/>
</dbReference>
<dbReference type="InterPro" id="IPR027574">
    <property type="entry name" value="Thiaminase_II"/>
</dbReference>
<dbReference type="InterPro" id="IPR050967">
    <property type="entry name" value="Thiamine_Salvage_TenA"/>
</dbReference>
<dbReference type="GeneID" id="42800800"/>
<evidence type="ECO:0000313" key="4">
    <source>
        <dbReference type="Proteomes" id="UP000427373"/>
    </source>
</evidence>
<dbReference type="SUPFAM" id="SSF48613">
    <property type="entry name" value="Heme oxygenase-like"/>
    <property type="match status" value="1"/>
</dbReference>
<name>A0A650CGJ1_SULOH</name>
<dbReference type="EMBL" id="CP045484">
    <property type="protein sequence ID" value="QGR16805.1"/>
    <property type="molecule type" value="Genomic_DNA"/>
</dbReference>
<dbReference type="GO" id="GO:0050334">
    <property type="term" value="F:thiaminase activity"/>
    <property type="evidence" value="ECO:0007669"/>
    <property type="project" value="UniProtKB-EC"/>
</dbReference>
<dbReference type="RefSeq" id="WP_156014359.1">
    <property type="nucleotide sequence ID" value="NZ_CP045484.1"/>
</dbReference>
<dbReference type="InterPro" id="IPR016084">
    <property type="entry name" value="Haem_Oase-like_multi-hlx"/>
</dbReference>
<dbReference type="Gene3D" id="1.20.910.10">
    <property type="entry name" value="Heme oxygenase-like"/>
    <property type="match status" value="1"/>
</dbReference>
<dbReference type="EMBL" id="JACHFY010000012">
    <property type="protein sequence ID" value="MBB5254207.1"/>
    <property type="molecule type" value="Genomic_DNA"/>
</dbReference>
<dbReference type="EC" id="3.5.99.2" evidence="2"/>
<dbReference type="InterPro" id="IPR004305">
    <property type="entry name" value="Thiaminase-2/PQQC"/>
</dbReference>
<keyword evidence="2" id="KW-0378">Hydrolase</keyword>
<dbReference type="GO" id="GO:0005829">
    <property type="term" value="C:cytosol"/>
    <property type="evidence" value="ECO:0007669"/>
    <property type="project" value="TreeGrafter"/>
</dbReference>
<evidence type="ECO:0000259" key="1">
    <source>
        <dbReference type="Pfam" id="PF03070"/>
    </source>
</evidence>
<dbReference type="AlphaFoldDB" id="A0A650CGJ1"/>
<accession>A0A650CGJ1</accession>
<gene>
    <name evidence="3" type="primary">tenA</name>
    <name evidence="3" type="ORF">D1869_06100</name>
    <name evidence="2" type="ORF">HNQ62_001980</name>
</gene>
<dbReference type="Proteomes" id="UP000582213">
    <property type="component" value="Unassembled WGS sequence"/>
</dbReference>
<dbReference type="PANTHER" id="PTHR43198:SF2">
    <property type="entry name" value="SI:CH1073-67J19.1-RELATED"/>
    <property type="match status" value="1"/>
</dbReference>
<dbReference type="Proteomes" id="UP000427373">
    <property type="component" value="Chromosome"/>
</dbReference>
<evidence type="ECO:0000313" key="2">
    <source>
        <dbReference type="EMBL" id="MBB5254207.1"/>
    </source>
</evidence>
<proteinExistence type="predicted"/>
<protein>
    <submittedName>
        <fullName evidence="3">Thiaminase II</fullName>
    </submittedName>
    <submittedName>
        <fullName evidence="2">Thiaminase/transcriptional activator TenA</fullName>
        <ecNumber evidence="2">3.5.99.2</ecNumber>
    </submittedName>
</protein>
<evidence type="ECO:0000313" key="3">
    <source>
        <dbReference type="EMBL" id="QGR16805.1"/>
    </source>
</evidence>
<dbReference type="PANTHER" id="PTHR43198">
    <property type="entry name" value="BIFUNCTIONAL TH2 PROTEIN"/>
    <property type="match status" value="1"/>
</dbReference>
<dbReference type="KEGG" id="soh:D1869_06100"/>
<organism evidence="3 4">
    <name type="scientific">Sulfurisphaera ohwakuensis</name>
    <dbReference type="NCBI Taxonomy" id="69656"/>
    <lineage>
        <taxon>Archaea</taxon>
        <taxon>Thermoproteota</taxon>
        <taxon>Thermoprotei</taxon>
        <taxon>Sulfolobales</taxon>
        <taxon>Sulfolobaceae</taxon>
        <taxon>Sulfurisphaera</taxon>
    </lineage>
</organism>
<dbReference type="NCBIfam" id="TIGR04306">
    <property type="entry name" value="salvage_TenA"/>
    <property type="match status" value="1"/>
</dbReference>
<dbReference type="GO" id="GO:0006772">
    <property type="term" value="P:thiamine metabolic process"/>
    <property type="evidence" value="ECO:0007669"/>
    <property type="project" value="InterPro"/>
</dbReference>
<sequence length="216" mass="25484">MLSDELWGSISDIYSSILSHPFIKGLTDGTLEEEKFRYYILQDFLYLRDFSRALAILSAKAEKQDDSVLFATHVSDVLRVERSLHEYFISLWNVDVSRVKPSPTNLLYTSYLLSVVYSRPFYEGVSAVLPCYWIYMEVGKELLKKGSPNPLYKRWIETYGGEEYEKGVRAVINLVNSFNLTKEEKEAVKRHFRITSMFEYMFWDMAYRLEKFPFDF</sequence>
<reference evidence="2 5" key="2">
    <citation type="submission" date="2020-08" db="EMBL/GenBank/DDBJ databases">
        <title>Genomic Encyclopedia of Type Strains, Phase IV (KMG-IV): sequencing the most valuable type-strain genomes for metagenomic binning, comparative biology and taxonomic classification.</title>
        <authorList>
            <person name="Goeker M."/>
        </authorList>
    </citation>
    <scope>NUCLEOTIDE SEQUENCE [LARGE SCALE GENOMIC DNA]</scope>
    <source>
        <strain evidence="2 5">DSM 12421</strain>
    </source>
</reference>
<dbReference type="OrthoDB" id="85443at2157"/>
<dbReference type="CDD" id="cd19365">
    <property type="entry name" value="TenA_C-like"/>
    <property type="match status" value="1"/>
</dbReference>